<dbReference type="SUPFAM" id="SSF51366">
    <property type="entry name" value="Ribulose-phoshate binding barrel"/>
    <property type="match status" value="1"/>
</dbReference>
<keyword evidence="2" id="KW-1133">Transmembrane helix</keyword>
<keyword evidence="2" id="KW-0472">Membrane</keyword>
<dbReference type="FunCoup" id="E3NUA1">
    <property type="interactions" value="2"/>
</dbReference>
<accession>E3NUA1</accession>
<dbReference type="Proteomes" id="UP000008281">
    <property type="component" value="Unassembled WGS sequence"/>
</dbReference>
<dbReference type="PIRSF" id="PIRSF005956">
    <property type="entry name" value="BtpA"/>
    <property type="match status" value="1"/>
</dbReference>
<reference evidence="3" key="1">
    <citation type="submission" date="2007-07" db="EMBL/GenBank/DDBJ databases">
        <title>PCAP assembly of the Caenorhabditis remanei genome.</title>
        <authorList>
            <consortium name="The Caenorhabditis remanei Sequencing Consortium"/>
            <person name="Wilson R.K."/>
        </authorList>
    </citation>
    <scope>NUCLEOTIDE SEQUENCE [LARGE SCALE GENOMIC DNA]</scope>
    <source>
        <strain evidence="3">PB4641</strain>
    </source>
</reference>
<keyword evidence="2" id="KW-0812">Transmembrane</keyword>
<evidence type="ECO:0000256" key="2">
    <source>
        <dbReference type="SAM" id="Phobius"/>
    </source>
</evidence>
<dbReference type="OrthoDB" id="10045006at2759"/>
<dbReference type="PANTHER" id="PTHR21381:SF3">
    <property type="entry name" value="SGC REGION PROTEIN SGCQ-RELATED"/>
    <property type="match status" value="1"/>
</dbReference>
<dbReference type="NCBIfam" id="TIGR00259">
    <property type="entry name" value="thylakoid_BtpA"/>
    <property type="match status" value="1"/>
</dbReference>
<sequence>MVIHCHNCSIDFSFSFLFSFFFFNSIIKLLFSETKMVQRVVVSKLLNSTRPLVFGMIHVPALPGTPSNTLPMSSILKKVRKEADTYFKNGVDGVIVENMHDVPYVKPPASPEIISSMALASDQLVKSRDANHPGAFTGIQILAAANKEALGVAYTTGLDFIRAEGFVYSHVADEGWIDGCAGSLLRYRSSLKADNVAIFTDIKKKHSAHSVTSDVSIQEMAKDAKFNCADGIIVTGSATGCSASTEEMNQVLKVQEFPVLIGSGINGSNARDFVKAHGFIVGSDFKIGGDWRNDLESSRISKFMRHVNSLKR</sequence>
<dbReference type="InParanoid" id="E3NUA1"/>
<dbReference type="STRING" id="31234.E3NUA1"/>
<dbReference type="OMA" id="WYEDYAV"/>
<dbReference type="eggNOG" id="ENOG502QUBS">
    <property type="taxonomic scope" value="Eukaryota"/>
</dbReference>
<evidence type="ECO:0000313" key="3">
    <source>
        <dbReference type="EMBL" id="EFO94237.1"/>
    </source>
</evidence>
<keyword evidence="4" id="KW-1185">Reference proteome</keyword>
<feature type="transmembrane region" description="Helical" evidence="2">
    <location>
        <begin position="12"/>
        <end position="31"/>
    </location>
</feature>
<evidence type="ECO:0000256" key="1">
    <source>
        <dbReference type="ARBA" id="ARBA00006007"/>
    </source>
</evidence>
<dbReference type="PANTHER" id="PTHR21381">
    <property type="entry name" value="ZGC:162297"/>
    <property type="match status" value="1"/>
</dbReference>
<gene>
    <name evidence="3" type="ORF">CRE_04466</name>
</gene>
<name>E3NUA1_CAERE</name>
<dbReference type="HOGENOM" id="CLU_075239_1_0_1"/>
<dbReference type="EMBL" id="DS270465">
    <property type="protein sequence ID" value="EFO94237.1"/>
    <property type="molecule type" value="Genomic_DNA"/>
</dbReference>
<comment type="similarity">
    <text evidence="1">Belongs to the BtpA family.</text>
</comment>
<dbReference type="InterPro" id="IPR011060">
    <property type="entry name" value="RibuloseP-bd_barrel"/>
</dbReference>
<protein>
    <submittedName>
        <fullName evidence="3">Uncharacterized protein</fullName>
    </submittedName>
</protein>
<dbReference type="Pfam" id="PF03437">
    <property type="entry name" value="BtpA"/>
    <property type="match status" value="1"/>
</dbReference>
<evidence type="ECO:0000313" key="4">
    <source>
        <dbReference type="Proteomes" id="UP000008281"/>
    </source>
</evidence>
<dbReference type="AlphaFoldDB" id="E3NUA1"/>
<organism evidence="4">
    <name type="scientific">Caenorhabditis remanei</name>
    <name type="common">Caenorhabditis vulgaris</name>
    <dbReference type="NCBI Taxonomy" id="31234"/>
    <lineage>
        <taxon>Eukaryota</taxon>
        <taxon>Metazoa</taxon>
        <taxon>Ecdysozoa</taxon>
        <taxon>Nematoda</taxon>
        <taxon>Chromadorea</taxon>
        <taxon>Rhabditida</taxon>
        <taxon>Rhabditina</taxon>
        <taxon>Rhabditomorpha</taxon>
        <taxon>Rhabditoidea</taxon>
        <taxon>Rhabditidae</taxon>
        <taxon>Peloderinae</taxon>
        <taxon>Caenorhabditis</taxon>
    </lineage>
</organism>
<proteinExistence type="inferred from homology"/>
<dbReference type="InterPro" id="IPR005137">
    <property type="entry name" value="BtpA"/>
</dbReference>